<evidence type="ECO:0000256" key="1">
    <source>
        <dbReference type="ARBA" id="ARBA00003670"/>
    </source>
</evidence>
<dbReference type="InterPro" id="IPR021135">
    <property type="entry name" value="PEP_COase"/>
</dbReference>
<dbReference type="PRINTS" id="PR00150">
    <property type="entry name" value="PEPCARBXLASE"/>
</dbReference>
<protein>
    <recommendedName>
        <fullName evidence="2">Phosphoenolpyruvate carboxylase</fullName>
    </recommendedName>
</protein>
<organism evidence="6 7">
    <name type="scientific">Helicobacter apodemus</name>
    <dbReference type="NCBI Taxonomy" id="135569"/>
    <lineage>
        <taxon>Bacteria</taxon>
        <taxon>Pseudomonadati</taxon>
        <taxon>Campylobacterota</taxon>
        <taxon>Epsilonproteobacteria</taxon>
        <taxon>Campylobacterales</taxon>
        <taxon>Helicobacteraceae</taxon>
        <taxon>Helicobacter</taxon>
    </lineage>
</organism>
<dbReference type="GO" id="GO:0008964">
    <property type="term" value="F:phosphoenolpyruvate carboxylase activity"/>
    <property type="evidence" value="ECO:0007669"/>
    <property type="project" value="UniProtKB-EC"/>
</dbReference>
<dbReference type="PROSITE" id="PS00781">
    <property type="entry name" value="PEPCASE_1"/>
    <property type="match status" value="1"/>
</dbReference>
<dbReference type="KEGG" id="had:CDV25_06085"/>
<accession>A0A2U8FDX8</accession>
<dbReference type="Pfam" id="PF00311">
    <property type="entry name" value="PEPcase"/>
    <property type="match status" value="1"/>
</dbReference>
<feature type="active site" evidence="4">
    <location>
        <position position="117"/>
    </location>
</feature>
<evidence type="ECO:0000256" key="4">
    <source>
        <dbReference type="PROSITE-ProRule" id="PRU10111"/>
    </source>
</evidence>
<sequence length="879" mass="103025">MEQKKDTDFIFNLMMEFLDEVSANTKEFFIVFKEESSHLYEKDLLQKLPSEEIPNLIKAFTLYHLLLNIIDEKNHLKKNPKVNLQKTMQELKVEGYDEEDIKAVLKRMKFYPVFTAHPTESLRRTFLESYHQMCDDLHLWIDCGKQEAKEHLKYRLSCLWYSHIVRREKIEVLFELDNLLYFMESSILQSGTEVLEEVQEVLGEDLKKSPIRLGSWIGGDRDGNPYVNNSVMLAVMKQQHKTIIEHYLKIIDKLSRELSHAREYICPTEELLESLEEEKECLDDMARKLFLQEPIRAKLTCMRVKLQNRIIALNLPQIALEESEIYKYQTPKEFIKDIEMLIESLDNRSRKYLKRLKNLVLLAGFHLMQLDFREHRDVFWRALAEIFSILGYTQEDLLLLPPNKQREVLDFALNQPSPDLNKFYDKLSVQTQEILLVFWNFQWAKTRISDNIINSCIISMCKSANDFLCVFWYAKQSGLWREGKKTRISISPLFETILDLENAPKILRELCRNTQYLQYLQSRKNYQEIMIGYSDSSKDGGIFASNYSLYKAISNLIALGEELNIKFRLFHGRGGSVSRGGGALSDALMASPNNSVAGFLKTTEQGEVISVKYLNPKKAAFNFSSILAALLKKSVYDKFGGVHLAPKKDYDSLMRKVSEESFKAYRVLVYQTEGFMEYFKSATPIEFIQQLNIGSRPSKRKDTQRVEDLRAIPWVFAWTQNRAIIPAWYGLGSGLQKANETYDKEIFRQCYQEDLFFKTTIDNISQAFLKVDLEIAKFYNEFVEEQEIRDRIWQMIKREYTLSLEWLLFIRQEECLLASEKMIQESILLRKPFLTSLSFLQLYLIKQYKNAHYPQQKERIVEQIVTTIVGIAQGIRNTG</sequence>
<dbReference type="AlphaFoldDB" id="A0A2U8FDX8"/>
<feature type="active site" evidence="5">
    <location>
        <position position="538"/>
    </location>
</feature>
<dbReference type="InterPro" id="IPR015813">
    <property type="entry name" value="Pyrv/PenolPyrv_kinase-like_dom"/>
</dbReference>
<evidence type="ECO:0000256" key="2">
    <source>
        <dbReference type="ARBA" id="ARBA00022419"/>
    </source>
</evidence>
<reference evidence="6 7" key="1">
    <citation type="submission" date="2017-06" db="EMBL/GenBank/DDBJ databases">
        <title>Complete genome of Helicobacter apodemus.</title>
        <authorList>
            <person name="Cho S."/>
        </authorList>
    </citation>
    <scope>NUCLEOTIDE SEQUENCE [LARGE SCALE GENOMIC DNA]</scope>
    <source>
        <strain evidence="7">SNUVETPUB-15-01</strain>
    </source>
</reference>
<dbReference type="GO" id="GO:0005829">
    <property type="term" value="C:cytosol"/>
    <property type="evidence" value="ECO:0007669"/>
    <property type="project" value="TreeGrafter"/>
</dbReference>
<evidence type="ECO:0000256" key="3">
    <source>
        <dbReference type="ARBA" id="ARBA00048995"/>
    </source>
</evidence>
<dbReference type="PROSITE" id="PS00393">
    <property type="entry name" value="PEPCASE_2"/>
    <property type="match status" value="1"/>
</dbReference>
<dbReference type="PANTHER" id="PTHR30523:SF6">
    <property type="entry name" value="PHOSPHOENOLPYRUVATE CARBOXYLASE"/>
    <property type="match status" value="1"/>
</dbReference>
<dbReference type="GO" id="GO:0015977">
    <property type="term" value="P:carbon fixation"/>
    <property type="evidence" value="ECO:0007669"/>
    <property type="project" value="InterPro"/>
</dbReference>
<comment type="catalytic activity">
    <reaction evidence="3">
        <text>oxaloacetate + phosphate = phosphoenolpyruvate + hydrogencarbonate</text>
        <dbReference type="Rhea" id="RHEA:28370"/>
        <dbReference type="ChEBI" id="CHEBI:16452"/>
        <dbReference type="ChEBI" id="CHEBI:17544"/>
        <dbReference type="ChEBI" id="CHEBI:43474"/>
        <dbReference type="ChEBI" id="CHEBI:58702"/>
        <dbReference type="EC" id="4.1.1.31"/>
    </reaction>
</comment>
<dbReference type="InterPro" id="IPR018129">
    <property type="entry name" value="PEP_COase_Lys_AS"/>
</dbReference>
<proteinExistence type="predicted"/>
<keyword evidence="6" id="KW-0670">Pyruvate</keyword>
<dbReference type="PANTHER" id="PTHR30523">
    <property type="entry name" value="PHOSPHOENOLPYRUVATE CARBOXYLASE"/>
    <property type="match status" value="1"/>
</dbReference>
<dbReference type="Gene3D" id="1.20.1440.90">
    <property type="entry name" value="Phosphoenolpyruvate/pyruvate domain"/>
    <property type="match status" value="1"/>
</dbReference>
<dbReference type="GO" id="GO:0006099">
    <property type="term" value="P:tricarboxylic acid cycle"/>
    <property type="evidence" value="ECO:0007669"/>
    <property type="project" value="InterPro"/>
</dbReference>
<gene>
    <name evidence="6" type="ORF">CDV25_06085</name>
</gene>
<evidence type="ECO:0000313" key="7">
    <source>
        <dbReference type="Proteomes" id="UP000244890"/>
    </source>
</evidence>
<evidence type="ECO:0000313" key="6">
    <source>
        <dbReference type="EMBL" id="AWI34373.1"/>
    </source>
</evidence>
<comment type="function">
    <text evidence="1">Forms oxaloacetate, a four-carbon dicarboxylic acid source for the tricarboxylic acid cycle.</text>
</comment>
<dbReference type="EMBL" id="CP021886">
    <property type="protein sequence ID" value="AWI34373.1"/>
    <property type="molecule type" value="Genomic_DNA"/>
</dbReference>
<dbReference type="RefSeq" id="WP_108911195.1">
    <property type="nucleotide sequence ID" value="NZ_CP021886.1"/>
</dbReference>
<dbReference type="OrthoDB" id="9768133at2"/>
<dbReference type="InterPro" id="IPR033129">
    <property type="entry name" value="PEPCASE_His_AS"/>
</dbReference>
<dbReference type="SUPFAM" id="SSF51621">
    <property type="entry name" value="Phosphoenolpyruvate/pyruvate domain"/>
    <property type="match status" value="1"/>
</dbReference>
<dbReference type="Proteomes" id="UP000244890">
    <property type="component" value="Chromosome"/>
</dbReference>
<name>A0A2U8FDX8_9HELI</name>
<evidence type="ECO:0000256" key="5">
    <source>
        <dbReference type="PROSITE-ProRule" id="PRU10112"/>
    </source>
</evidence>